<proteinExistence type="predicted"/>
<dbReference type="InterPro" id="IPR036388">
    <property type="entry name" value="WH-like_DNA-bd_sf"/>
</dbReference>
<name>A0A1G7DFX7_9PROT</name>
<sequence length="166" mass="18286">MVVHNGRNTRHDSPQSVALSLHAHAEAVAALHLTGLRRQFEAIRDIFGQDPPHRSREGLWVALEVLLAHLRGEQIAQRDLVVRANGLLSAPTLSRVVVALERQGLVTSKLAPGHARLKVLHPTKRALDILTARAEEAFGDFAKIMVSLEERLANKTEQPIEDGHPP</sequence>
<gene>
    <name evidence="1" type="ORF">SAMN04487779_10449</name>
</gene>
<dbReference type="Gene3D" id="1.10.10.10">
    <property type="entry name" value="Winged helix-like DNA-binding domain superfamily/Winged helix DNA-binding domain"/>
    <property type="match status" value="1"/>
</dbReference>
<reference evidence="1 2" key="1">
    <citation type="submission" date="2016-10" db="EMBL/GenBank/DDBJ databases">
        <authorList>
            <person name="de Groot N.N."/>
        </authorList>
    </citation>
    <scope>NUCLEOTIDE SEQUENCE [LARGE SCALE GENOMIC DNA]</scope>
    <source>
        <strain evidence="1 2">CPCC 100156</strain>
    </source>
</reference>
<evidence type="ECO:0000313" key="1">
    <source>
        <dbReference type="EMBL" id="SDE49896.1"/>
    </source>
</evidence>
<evidence type="ECO:0008006" key="3">
    <source>
        <dbReference type="Google" id="ProtNLM"/>
    </source>
</evidence>
<organism evidence="1 2">
    <name type="scientific">Belnapia rosea</name>
    <dbReference type="NCBI Taxonomy" id="938405"/>
    <lineage>
        <taxon>Bacteria</taxon>
        <taxon>Pseudomonadati</taxon>
        <taxon>Pseudomonadota</taxon>
        <taxon>Alphaproteobacteria</taxon>
        <taxon>Acetobacterales</taxon>
        <taxon>Roseomonadaceae</taxon>
        <taxon>Belnapia</taxon>
    </lineage>
</organism>
<keyword evidence="2" id="KW-1185">Reference proteome</keyword>
<dbReference type="SUPFAM" id="SSF46785">
    <property type="entry name" value="Winged helix' DNA-binding domain"/>
    <property type="match status" value="1"/>
</dbReference>
<protein>
    <recommendedName>
        <fullName evidence="3">DNA-binding transcriptional regulator, MarR family</fullName>
    </recommendedName>
</protein>
<evidence type="ECO:0000313" key="2">
    <source>
        <dbReference type="Proteomes" id="UP000198925"/>
    </source>
</evidence>
<dbReference type="InterPro" id="IPR036390">
    <property type="entry name" value="WH_DNA-bd_sf"/>
</dbReference>
<dbReference type="Proteomes" id="UP000198925">
    <property type="component" value="Unassembled WGS sequence"/>
</dbReference>
<dbReference type="EMBL" id="FMZX01000044">
    <property type="protein sequence ID" value="SDE49896.1"/>
    <property type="molecule type" value="Genomic_DNA"/>
</dbReference>
<accession>A0A1G7DFX7</accession>
<dbReference type="AlphaFoldDB" id="A0A1G7DFX7"/>